<evidence type="ECO:0000256" key="1">
    <source>
        <dbReference type="ARBA" id="ARBA00008042"/>
    </source>
</evidence>
<feature type="compositionally biased region" description="Polar residues" evidence="2">
    <location>
        <begin position="1"/>
        <end position="11"/>
    </location>
</feature>
<gene>
    <name evidence="4" type="ORF">CBRE1094_LOCUS12952</name>
</gene>
<dbReference type="AlphaFoldDB" id="A0A7S2GB91"/>
<name>A0A7S2GB91_9EUKA</name>
<sequence length="106" mass="12111">MQQQQRVSSLLANLPKHHAAPASLSRGDTLLKVIDRPALYIATHNRTEPPANQVVTTEKNYLLLRRFHAREEGKREKHKRTSAEPTEELERRSKSARRDTGSSMDV</sequence>
<dbReference type="GO" id="GO:0032436">
    <property type="term" value="P:positive regulation of proteasomal ubiquitin-dependent protein catabolic process"/>
    <property type="evidence" value="ECO:0007669"/>
    <property type="project" value="TreeGrafter"/>
</dbReference>
<evidence type="ECO:0000313" key="4">
    <source>
        <dbReference type="EMBL" id="CAD9440724.1"/>
    </source>
</evidence>
<feature type="region of interest" description="Disordered" evidence="2">
    <location>
        <begin position="68"/>
        <end position="106"/>
    </location>
</feature>
<evidence type="ECO:0000256" key="2">
    <source>
        <dbReference type="SAM" id="MobiDB-lite"/>
    </source>
</evidence>
<dbReference type="Pfam" id="PF10172">
    <property type="entry name" value="DDA1"/>
    <property type="match status" value="1"/>
</dbReference>
<dbReference type="InterPro" id="IPR033575">
    <property type="entry name" value="DDA1-like"/>
</dbReference>
<dbReference type="EMBL" id="HBGU01023806">
    <property type="protein sequence ID" value="CAD9440724.1"/>
    <property type="molecule type" value="Transcribed_RNA"/>
</dbReference>
<protein>
    <recommendedName>
        <fullName evidence="3">DET1- and DDB1-associated protein 1 domain-containing protein</fullName>
    </recommendedName>
</protein>
<dbReference type="InterPro" id="IPR018276">
    <property type="entry name" value="DDA1_dom"/>
</dbReference>
<organism evidence="4">
    <name type="scientific">Haptolina brevifila</name>
    <dbReference type="NCBI Taxonomy" id="156173"/>
    <lineage>
        <taxon>Eukaryota</taxon>
        <taxon>Haptista</taxon>
        <taxon>Haptophyta</taxon>
        <taxon>Prymnesiophyceae</taxon>
        <taxon>Prymnesiales</taxon>
        <taxon>Prymnesiaceae</taxon>
        <taxon>Haptolina</taxon>
    </lineage>
</organism>
<reference evidence="4" key="1">
    <citation type="submission" date="2021-01" db="EMBL/GenBank/DDBJ databases">
        <authorList>
            <person name="Corre E."/>
            <person name="Pelletier E."/>
            <person name="Niang G."/>
            <person name="Scheremetjew M."/>
            <person name="Finn R."/>
            <person name="Kale V."/>
            <person name="Holt S."/>
            <person name="Cochrane G."/>
            <person name="Meng A."/>
            <person name="Brown T."/>
            <person name="Cohen L."/>
        </authorList>
    </citation>
    <scope>NUCLEOTIDE SEQUENCE</scope>
    <source>
        <strain evidence="4">UTEX LB 985</strain>
    </source>
</reference>
<dbReference type="PANTHER" id="PTHR31879">
    <property type="entry name" value="DET1- AND DDB1-ASSOCIATED PROTEIN 1"/>
    <property type="match status" value="1"/>
</dbReference>
<evidence type="ECO:0000259" key="3">
    <source>
        <dbReference type="Pfam" id="PF10172"/>
    </source>
</evidence>
<dbReference type="PANTHER" id="PTHR31879:SF2">
    <property type="entry name" value="DET1- AND DDB1-ASSOCIATED PROTEIN 1"/>
    <property type="match status" value="1"/>
</dbReference>
<dbReference type="GO" id="GO:0080008">
    <property type="term" value="C:Cul4-RING E3 ubiquitin ligase complex"/>
    <property type="evidence" value="ECO:0007669"/>
    <property type="project" value="TreeGrafter"/>
</dbReference>
<feature type="domain" description="DET1- and DDB1-associated protein 1" evidence="3">
    <location>
        <begin position="9"/>
        <end position="72"/>
    </location>
</feature>
<feature type="compositionally biased region" description="Basic and acidic residues" evidence="2">
    <location>
        <begin position="88"/>
        <end position="100"/>
    </location>
</feature>
<feature type="region of interest" description="Disordered" evidence="2">
    <location>
        <begin position="1"/>
        <end position="26"/>
    </location>
</feature>
<proteinExistence type="inferred from homology"/>
<accession>A0A7S2GB91</accession>
<comment type="similarity">
    <text evidence="1">Belongs to the DDA1 family.</text>
</comment>